<organism evidence="1 2">
    <name type="scientific">Enterococcus casseliflavus ATCC 12755</name>
    <dbReference type="NCBI Taxonomy" id="888066"/>
    <lineage>
        <taxon>Bacteria</taxon>
        <taxon>Bacillati</taxon>
        <taxon>Bacillota</taxon>
        <taxon>Bacilli</taxon>
        <taxon>Lactobacillales</taxon>
        <taxon>Enterococcaceae</taxon>
        <taxon>Enterococcus</taxon>
    </lineage>
</organism>
<dbReference type="EMBL" id="AEWT01000037">
    <property type="protein sequence ID" value="EGC67845.1"/>
    <property type="molecule type" value="Genomic_DNA"/>
</dbReference>
<reference evidence="1 2" key="1">
    <citation type="submission" date="2011-01" db="EMBL/GenBank/DDBJ databases">
        <authorList>
            <person name="Muzny D."/>
            <person name="Qin X."/>
            <person name="Deng J."/>
            <person name="Jiang H."/>
            <person name="Liu Y."/>
            <person name="Qu J."/>
            <person name="Song X.-Z."/>
            <person name="Zhang L."/>
            <person name="Thornton R."/>
            <person name="Coyle M."/>
            <person name="Francisco L."/>
            <person name="Jackson L."/>
            <person name="Javaid M."/>
            <person name="Korchina V."/>
            <person name="Kovar C."/>
            <person name="Mata R."/>
            <person name="Mathew T."/>
            <person name="Ngo R."/>
            <person name="Nguyen L."/>
            <person name="Nguyen N."/>
            <person name="Okwuonu G."/>
            <person name="Ongeri F."/>
            <person name="Pham C."/>
            <person name="Simmons D."/>
            <person name="Wilczek-Boney K."/>
            <person name="Hale W."/>
            <person name="Jakkamsetti A."/>
            <person name="Pham P."/>
            <person name="Ruth R."/>
            <person name="San Lucas F."/>
            <person name="Warren J."/>
            <person name="Zhang J."/>
            <person name="Zhao Z."/>
            <person name="Zhou C."/>
            <person name="Zhu D."/>
            <person name="Lee S."/>
            <person name="Bess C."/>
            <person name="Blankenburg K."/>
            <person name="Forbes L."/>
            <person name="Fu Q."/>
            <person name="Gubbala S."/>
            <person name="Hirani K."/>
            <person name="Jayaseelan J.C."/>
            <person name="Lara F."/>
            <person name="Munidasa M."/>
            <person name="Palculict T."/>
            <person name="Patil S."/>
            <person name="Pu L.-L."/>
            <person name="Saada N."/>
            <person name="Tang L."/>
            <person name="Weissenberger G."/>
            <person name="Zhu Y."/>
            <person name="Hemphill L."/>
            <person name="Shang Y."/>
            <person name="Youmans B."/>
            <person name="Ayvaz T."/>
            <person name="Ross M."/>
            <person name="Santibanez J."/>
            <person name="Aqrawi P."/>
            <person name="Gross S."/>
            <person name="Joshi V."/>
            <person name="Fowler G."/>
            <person name="Nazareth L."/>
            <person name="Reid J."/>
            <person name="Worley K."/>
            <person name="Petrosino J."/>
            <person name="Highlander S."/>
            <person name="Gibbs R."/>
        </authorList>
    </citation>
    <scope>NUCLEOTIDE SEQUENCE [LARGE SCALE GENOMIC DNA]</scope>
    <source>
        <strain evidence="1 2">ATCC 12755</strain>
    </source>
</reference>
<evidence type="ECO:0000313" key="2">
    <source>
        <dbReference type="Proteomes" id="UP000004835"/>
    </source>
</evidence>
<comment type="caution">
    <text evidence="1">The sequence shown here is derived from an EMBL/GenBank/DDBJ whole genome shotgun (WGS) entry which is preliminary data.</text>
</comment>
<sequence>MYSWWNATSGWNDEDHFLWCQKYIKKDYKPRMPYSFYKE</sequence>
<proteinExistence type="predicted"/>
<dbReference type="HOGENOM" id="CLU_3308995_0_0_9"/>
<accession>F0EQ00</accession>
<dbReference type="Proteomes" id="UP000004835">
    <property type="component" value="Unassembled WGS sequence"/>
</dbReference>
<protein>
    <submittedName>
        <fullName evidence="1">Uncharacterized protein</fullName>
    </submittedName>
</protein>
<gene>
    <name evidence="1" type="ORF">HMPREF9087_3492</name>
</gene>
<evidence type="ECO:0000313" key="1">
    <source>
        <dbReference type="EMBL" id="EGC67845.1"/>
    </source>
</evidence>
<dbReference type="AlphaFoldDB" id="F0EQ00"/>
<name>F0EQ00_ENTCA</name>